<accession>A0A327KPV1</accession>
<protein>
    <submittedName>
        <fullName evidence="1">Uncharacterized protein</fullName>
    </submittedName>
</protein>
<gene>
    <name evidence="1" type="ORF">CH338_06155</name>
</gene>
<proteinExistence type="predicted"/>
<dbReference type="AlphaFoldDB" id="A0A327KPV1"/>
<dbReference type="Proteomes" id="UP000248863">
    <property type="component" value="Unassembled WGS sequence"/>
</dbReference>
<comment type="caution">
    <text evidence="1">The sequence shown here is derived from an EMBL/GenBank/DDBJ whole genome shotgun (WGS) entry which is preliminary data.</text>
</comment>
<name>A0A327KPV1_9BRAD</name>
<dbReference type="RefSeq" id="WP_111356254.1">
    <property type="nucleotide sequence ID" value="NZ_NHSK01000074.1"/>
</dbReference>
<reference evidence="1 2" key="1">
    <citation type="submission" date="2017-07" db="EMBL/GenBank/DDBJ databases">
        <title>Draft Genome Sequences of Select Purple Nonsulfur Bacteria.</title>
        <authorList>
            <person name="Lasarre B."/>
            <person name="Mckinlay J.B."/>
        </authorList>
    </citation>
    <scope>NUCLEOTIDE SEQUENCE [LARGE SCALE GENOMIC DNA]</scope>
    <source>
        <strain evidence="1 2">DSM 11907</strain>
    </source>
</reference>
<keyword evidence="2" id="KW-1185">Reference proteome</keyword>
<evidence type="ECO:0000313" key="2">
    <source>
        <dbReference type="Proteomes" id="UP000248863"/>
    </source>
</evidence>
<sequence>MSEVCDMRHAKLMQELRQSGVTIEDIARAWASIDGKRDAFDAEKGKSVSDDITGHYLGYLSEAEELVTRAAKYARERR</sequence>
<dbReference type="EMBL" id="NPEU01000041">
    <property type="protein sequence ID" value="RAI40421.1"/>
    <property type="molecule type" value="Genomic_DNA"/>
</dbReference>
<evidence type="ECO:0000313" key="1">
    <source>
        <dbReference type="EMBL" id="RAI40421.1"/>
    </source>
</evidence>
<organism evidence="1 2">
    <name type="scientific">Rhodoplanes elegans</name>
    <dbReference type="NCBI Taxonomy" id="29408"/>
    <lineage>
        <taxon>Bacteria</taxon>
        <taxon>Pseudomonadati</taxon>
        <taxon>Pseudomonadota</taxon>
        <taxon>Alphaproteobacteria</taxon>
        <taxon>Hyphomicrobiales</taxon>
        <taxon>Nitrobacteraceae</taxon>
        <taxon>Rhodoplanes</taxon>
    </lineage>
</organism>